<dbReference type="RefSeq" id="WP_150768507.1">
    <property type="nucleotide sequence ID" value="NZ_CABVIY010000001.1"/>
</dbReference>
<dbReference type="Pfam" id="PF17803">
    <property type="entry name" value="Cadherin_4"/>
    <property type="match status" value="10"/>
</dbReference>
<dbReference type="InterPro" id="IPR040853">
    <property type="entry name" value="RapA2_cadherin-like"/>
</dbReference>
<dbReference type="InterPro" id="IPR010221">
    <property type="entry name" value="VCBS_dom"/>
</dbReference>
<dbReference type="Gene3D" id="2.60.40.10">
    <property type="entry name" value="Immunoglobulins"/>
    <property type="match status" value="8"/>
</dbReference>
<feature type="domain" description="RapA2 cadherin-like" evidence="3">
    <location>
        <begin position="2252"/>
        <end position="2351"/>
    </location>
</feature>
<feature type="domain" description="RapA2 cadherin-like" evidence="3">
    <location>
        <begin position="3084"/>
        <end position="3183"/>
    </location>
</feature>
<feature type="domain" description="RapA2 cadherin-like" evidence="3">
    <location>
        <begin position="2547"/>
        <end position="2643"/>
    </location>
</feature>
<dbReference type="Proteomes" id="UP000326611">
    <property type="component" value="Unassembled WGS sequence"/>
</dbReference>
<feature type="domain" description="RapA2 cadherin-like" evidence="3">
    <location>
        <begin position="2825"/>
        <end position="2915"/>
    </location>
</feature>
<accession>A0A5E7QW91</accession>
<name>A0A5E7QW91_PSEFL</name>
<feature type="domain" description="RapA2 cadherin-like" evidence="3">
    <location>
        <begin position="3219"/>
        <end position="3312"/>
    </location>
</feature>
<dbReference type="Pfam" id="PF14252">
    <property type="entry name" value="DUF4347"/>
    <property type="match status" value="1"/>
</dbReference>
<evidence type="ECO:0000313" key="5">
    <source>
        <dbReference type="Proteomes" id="UP000326611"/>
    </source>
</evidence>
<organism evidence="4 5">
    <name type="scientific">Pseudomonas fluorescens</name>
    <dbReference type="NCBI Taxonomy" id="294"/>
    <lineage>
        <taxon>Bacteria</taxon>
        <taxon>Pseudomonadati</taxon>
        <taxon>Pseudomonadota</taxon>
        <taxon>Gammaproteobacteria</taxon>
        <taxon>Pseudomonadales</taxon>
        <taxon>Pseudomonadaceae</taxon>
        <taxon>Pseudomonas</taxon>
    </lineage>
</organism>
<feature type="region of interest" description="Disordered" evidence="1">
    <location>
        <begin position="2403"/>
        <end position="2427"/>
    </location>
</feature>
<feature type="domain" description="RapA2 cadherin-like" evidence="3">
    <location>
        <begin position="3349"/>
        <end position="3442"/>
    </location>
</feature>
<evidence type="ECO:0000256" key="1">
    <source>
        <dbReference type="SAM" id="MobiDB-lite"/>
    </source>
</evidence>
<dbReference type="InterPro" id="IPR047589">
    <property type="entry name" value="DUF11_rpt"/>
</dbReference>
<feature type="domain" description="RapA2 cadherin-like" evidence="3">
    <location>
        <begin position="2119"/>
        <end position="2215"/>
    </location>
</feature>
<dbReference type="SUPFAM" id="SSF117074">
    <property type="entry name" value="Hypothetical protein PA1324"/>
    <property type="match status" value="1"/>
</dbReference>
<evidence type="ECO:0000259" key="2">
    <source>
        <dbReference type="Pfam" id="PF14252"/>
    </source>
</evidence>
<dbReference type="EMBL" id="CABVIY010000001">
    <property type="protein sequence ID" value="VVP66149.1"/>
    <property type="molecule type" value="Genomic_DNA"/>
</dbReference>
<reference evidence="4 5" key="1">
    <citation type="submission" date="2019-09" db="EMBL/GenBank/DDBJ databases">
        <authorList>
            <person name="Chandra G."/>
            <person name="Truman W A."/>
        </authorList>
    </citation>
    <scope>NUCLEOTIDE SEQUENCE [LARGE SCALE GENOMIC DNA]</scope>
    <source>
        <strain evidence="4">PS918</strain>
    </source>
</reference>
<feature type="domain" description="RapA2 cadherin-like" evidence="3">
    <location>
        <begin position="2685"/>
        <end position="2789"/>
    </location>
</feature>
<feature type="domain" description="RapA2 cadherin-like" evidence="3">
    <location>
        <begin position="3479"/>
        <end position="3567"/>
    </location>
</feature>
<dbReference type="InterPro" id="IPR025592">
    <property type="entry name" value="DUF4347"/>
</dbReference>
<dbReference type="InterPro" id="IPR013783">
    <property type="entry name" value="Ig-like_fold"/>
</dbReference>
<protein>
    <recommendedName>
        <fullName evidence="6">Adhesin</fullName>
    </recommendedName>
</protein>
<dbReference type="NCBIfam" id="TIGR01451">
    <property type="entry name" value="B_ant_repeat"/>
    <property type="match status" value="1"/>
</dbReference>
<dbReference type="NCBIfam" id="TIGR01965">
    <property type="entry name" value="VCBS_repeat"/>
    <property type="match status" value="11"/>
</dbReference>
<feature type="region of interest" description="Disordered" evidence="1">
    <location>
        <begin position="3741"/>
        <end position="3762"/>
    </location>
</feature>
<evidence type="ECO:0008006" key="6">
    <source>
        <dbReference type="Google" id="ProtNLM"/>
    </source>
</evidence>
<gene>
    <name evidence="4" type="ORF">PS918_00303</name>
</gene>
<feature type="domain" description="DUF4347" evidence="2">
    <location>
        <begin position="78"/>
        <end position="241"/>
    </location>
</feature>
<evidence type="ECO:0000313" key="4">
    <source>
        <dbReference type="EMBL" id="VVP66149.1"/>
    </source>
</evidence>
<feature type="compositionally biased region" description="Low complexity" evidence="1">
    <location>
        <begin position="2403"/>
        <end position="2419"/>
    </location>
</feature>
<proteinExistence type="predicted"/>
<evidence type="ECO:0000259" key="3">
    <source>
        <dbReference type="Pfam" id="PF17803"/>
    </source>
</evidence>
<dbReference type="OrthoDB" id="9813456at2"/>
<sequence>MQGLPRLFTGLHLRPQRQALALEPRILFDGAAASAAADQHHSDPAEAAHPATDPAATPATPTEGRPATEQAPSAARALLVLDSRIENREQLLAQLPANVTAIVVNVGEDGLAAISAALAQLGKVDSIQVLSHGAAGQFTLGNRTITSDNVDQLGQTLQQWRNNLTQGADIQLYGCDIGAGAAGKTLVTELARWTGADVAASNNDTGGSAAGGDWTLETRVGDIDKLIALSSTAMANFQGLLADAAPTVTLPATGADVLLGDRFNFTVNFTNTSGQEGYAPFLTLFMPTSGKDGDDGVSFISASYLGQNLVTHVVTFDAAGNATHPVAKDATGNFLTISASAFGMRPGDQLVVIELPFASVSTDQPVISVQVSASLSNLADTNFSNGSPDLTIRASGGFQFGNDALDNPFDDPALIQAGTSAFVVHPTVITFDETLTTPEGETATGPNYGRTLTVTVTPAPGQTLSHVIVTQPLPDNIQVTAITPGAGGRLTSITLHDGTVVTDPSAIATLIASDTVYINSFTVEYDTLTAATNTQVAFYVPEVDANGQPIINPVTGDAVTITLGAPTASGQWAPLDPRDVVAPNTVIDFSGTGQTTDFIAKSITLLKTVTLQTDVGQTGITPGDTLQYSLNLAISDYFAFGKDFFNEGQLIIRDQLSDGQTLIGTPTLAVTLNGVTQTITLVRTTAVNADGTTSMAFDIAQSLRNAFSNIRGWLNGDLAFDDRLEGAVLAVLSYSAIVGQTYKPPSGNPHSEINEGDELGNSAVVDGTLLQDIFNLTGQNETDGSTTTSVIPTNTVDIQIVEVNDGTPPASGELKPGDEVTFELSYNLVTGDYEQFSLTAYLPLPLFDVNGVAWALGDDPGQWQIGPGNTNAGGVLTVTSGAGNSITFDFGSFVTADTNGSRIVVRFTLRVGDQPFADQRSLDVLAQSSQQTTLTDRTLISSDVAVIVSVAEPVLSIRHGVVSSTNGTVSNTTGSWKAPGTGGVPFNGSVTDLAAVDGNITGIDGSDVLRMVTAIENSGGGGAYDVNTSITLPTGLSFVGGSLAAANLQIFRGDGTALVLGVDYSVTGNQITFLDAGGQATLLAGRNGTAADTSGANLVVISYDVVVSATIEASRSLQSTATLSNYASVNGGSDFTPTDLTDLASEQVAAPVISKVFADGTLDNGDSSATHTTGSDLVIGESMRYDIVVTLPEGSTQTLRIEDLIPPGMRLDTSFNGGLGYQIITTRAGSAALGADFAGSIVVSALAGQGGALGDDGVDARWTFSVSGATADNQTGNNSFVIRLQLVANNVIANQASKALQNSAQLLFSDPDSDTPNGNVAVDRTVALNGGQPTVTVREPTLAVTQALTSTSGLGGYDQGDTVTFTITLSNGAGGSDFNAFDISFLDNLPTQLSNITLTGVLYQNGATNNGGVDFELVNGQLRTVNGANIDIAKGGSIVLSLSGVVNATAASQSNFANIATVQWTSLDGTQGGERTGVDGLLNGGTLNDYRNASTLIVPVAQAIQISRVGGLPDTAAPAPTTAPQEAVTIGEVIRYRVVVLVPEGNNPNYQIQITLANGLQFISPDALVNALRIGFIADGGLTSDANLIVGGTLNITGNENSPQALPITPDLLGLSPTGVFDPSRLTVVTNGDGSQVITFNLGNVVNGGGTDADLEGVVLEFNVRVTNQASNLAGVQLGASALEIVNGAGRAASNTLLERIVEPSFNGLDKQIVGFDPNPTGVTGTATVQLSFTQNGGLPAFDAQLSDSFASGSNYTLVSVTINGVTFGPGNLPSGVTFSTTGGVSVNFDQLDVGAQVQVRYQVTLPNATAIASSNATLTWSSLPEDFTSWGGNSVGTDGALDGERTGSTVGPNQYILRDNAGLGVISGTLWNDTASADGSTVPDGAGLAGQTVTLTWAGADGQLSTSADNLVFSTVTDANGQYRFGVLPLGVFRIDAPQGLVSYPQPVGDLRVRIDSDGGTFGQITITLGDADTQTANAGYVEQNDAPVNTLPGNQQGLEDVQLSIGGISVADIDLDRDPNVADRTISVTLSVLHGTLSLGTSLPGVTVTGANSASLTLSGTLADVNSVLASLLYLGNANFNGNDTLTVVSNDLGNFGDANGDGTPGTLADALTDTDTLQIILAPVNDPPVGVDDSATAVEAGGTNNNVIGVDPTGQLLSNDTDVDIATNADRLHVQSVASVNGTGVQTPVAGVLLINGQYGQLLVGSNGAYQYIVDNSNPLVQALRLSGQTLTDRFDYVLSDLAGATDTARLTVTIQGANDTPVGVDDDGTAIEAGGVFNGTPGSDAVGNVLGNDTDVDSVANGETKTVTAVRPVPEAGSGPITPVTGPTNVVGLYGTLTINPDGSYRYVVDNANVTVQRLSAGNQLIEFFSYRVTDAGGLNDVAQLRIVIQGANDNPVASDDAAQAQAASTNGNAAESNPTGNVILFPSRPGTIGQVGGNGVDQDVDAADRPSEQLQVNGVINKSEATYDPVNDVLSGVTTGTTQANGTVVAGLYGTLRIGADGSFFYDVDSTNATVQGLQAGQTLTEFFTYRVVDTAGLTDIAQLVITVRGVNDPPVAQNVIALATERGGVNNGTAGVDPVGDVTATAFDPDGDPLTVTFIRAGAENAADTPVAVVAGGTVVNGVYGTLTINPDGSYSYAVNNNNPDVQALRRGTDLLLERFTYTISDGVNPTPETDTAEIIVLIRGQNDNPVASDDAAIAIEAGGLNNNLPGQDPAGNVLSNDSDVDGGEIPADLPAHDYGETRAVASVRTGVEGSAGTAGTLGSELRGTYGWLTLNADGSYSYRLDNSLPAVQALRAGNTLADSFNYNVIDASGAQDTATLTITIQGANDNPVAQNDAATAIEAGGLNNATPGINPSGNVLANDNDVDGNGETLSVIDVRQGTSVGVIGAGLTGAFGTLTLGANGNYTYVLDNGNPQVQALRTNGDVLTETFTYQIRDLAGATSTATLTIIIRGSNDNPLAVNDSIVAVEAGGTANATPGINPNGNVLTNDTDVDANDTKTVTDIRTGAEAAGGTFTGVTTSQTLNGLYGTLTINANGTYSYVINNNLAAVQALKVGDSLVETFTYRLRDTAGATDIAQLSIRVDGAWDAPVATNDVAVAVADNGAGNSVNPTRNVLPNDSDVDQGDVLHVSGIRVGTEAAGGALDAVNPGTNNTNGTLVTGQFGQLIIGADGNYTYIIDSSNPTVQALGPLQFLDEHFTYQVTDLGGLSDLAEIHIIIRGRNDAPDANTDTGTAVEAGGLNNAQAGVDPGGNVIGNDTDLEGDTLTVTALHTGGLGETGNNGVVGTALRGRYGDLVLLPDGTWRYTLDNSLPEVQALRVSGQTLSDVFTYTLTDIFGASSSAELQITVDGRNDTPVALDDGSTALEAGGVNNGTPGTNATGNVLDNDSDVDSVANGESKQVLSVSAQNGQSSAAGQALIGLYGQLILNADGSYTYLIDNSNPQVQALRTAANTLSETFTYRMSDTFGATSDARLTVVIQGANDAPVAQNDSAIASDQVPPPQATGNVLPNDGDVDANDGLQVVAVRTGSEAGTGTPGTIGQPILGLYGTLVLNADGSFTYTIDQTNPAVLAAAGLGQVLQDVFTYTINDLNGASDQAELVITLDVATPFIPAPQGNFFDNDPNNRNGNLRLPDPTPAIFITPVVEREARFLEVSAWNAGGASLYLGSVGQLQSESLAAGLGLVPGQFVAQAVRESRLESDLDLAWILGRQGRTSLSADGLLSDPSLFTIDSAHMTQGPAQSEPPAEPRQGRGFSAQLRNAANRLYPVNREPRNPTY</sequence>
<feature type="compositionally biased region" description="Low complexity" evidence="1">
    <location>
        <begin position="47"/>
        <end position="69"/>
    </location>
</feature>
<feature type="domain" description="RapA2 cadherin-like" evidence="3">
    <location>
        <begin position="2952"/>
        <end position="3048"/>
    </location>
</feature>
<feature type="region of interest" description="Disordered" evidence="1">
    <location>
        <begin position="33"/>
        <end position="72"/>
    </location>
</feature>